<evidence type="ECO:0000256" key="1">
    <source>
        <dbReference type="SAM" id="Phobius"/>
    </source>
</evidence>
<evidence type="ECO:0000313" key="2">
    <source>
        <dbReference type="EMBL" id="GAA2924770.1"/>
    </source>
</evidence>
<organism evidence="2 3">
    <name type="scientific">Streptomyces thioluteus</name>
    <dbReference type="NCBI Taxonomy" id="66431"/>
    <lineage>
        <taxon>Bacteria</taxon>
        <taxon>Bacillati</taxon>
        <taxon>Actinomycetota</taxon>
        <taxon>Actinomycetes</taxon>
        <taxon>Kitasatosporales</taxon>
        <taxon>Streptomycetaceae</taxon>
        <taxon>Streptomyces</taxon>
    </lineage>
</organism>
<protein>
    <recommendedName>
        <fullName evidence="4">Integral membrane protein</fullName>
    </recommendedName>
</protein>
<feature type="transmembrane region" description="Helical" evidence="1">
    <location>
        <begin position="28"/>
        <end position="47"/>
    </location>
</feature>
<evidence type="ECO:0008006" key="4">
    <source>
        <dbReference type="Google" id="ProtNLM"/>
    </source>
</evidence>
<dbReference type="EMBL" id="BAAAXZ010000079">
    <property type="protein sequence ID" value="GAA2924770.1"/>
    <property type="molecule type" value="Genomic_DNA"/>
</dbReference>
<gene>
    <name evidence="2" type="ORF">GCM10020221_20960</name>
</gene>
<evidence type="ECO:0000313" key="3">
    <source>
        <dbReference type="Proteomes" id="UP001501102"/>
    </source>
</evidence>
<dbReference type="Proteomes" id="UP001501102">
    <property type="component" value="Unassembled WGS sequence"/>
</dbReference>
<sequence length="126" mass="13684">MGTDDAVDNAVDNGYIMIGRQPENRRQVVAKACWTVLWLTYLFYAVADLMSGRHSTVATALGWGGLVGFVVVYLFLLFGPRPRAHRVPRRQIGLLAGLYAPRRADGVDAGRGMADAAGVRLPSPAR</sequence>
<keyword evidence="1" id="KW-0812">Transmembrane</keyword>
<comment type="caution">
    <text evidence="2">The sequence shown here is derived from an EMBL/GenBank/DDBJ whole genome shotgun (WGS) entry which is preliminary data.</text>
</comment>
<keyword evidence="1" id="KW-0472">Membrane</keyword>
<keyword evidence="3" id="KW-1185">Reference proteome</keyword>
<name>A0ABN3WT81_STRTU</name>
<proteinExistence type="predicted"/>
<keyword evidence="1" id="KW-1133">Transmembrane helix</keyword>
<feature type="transmembrane region" description="Helical" evidence="1">
    <location>
        <begin position="59"/>
        <end position="79"/>
    </location>
</feature>
<accession>A0ABN3WT81</accession>
<reference evidence="2 3" key="1">
    <citation type="journal article" date="2019" name="Int. J. Syst. Evol. Microbiol.">
        <title>The Global Catalogue of Microorganisms (GCM) 10K type strain sequencing project: providing services to taxonomists for standard genome sequencing and annotation.</title>
        <authorList>
            <consortium name="The Broad Institute Genomics Platform"/>
            <consortium name="The Broad Institute Genome Sequencing Center for Infectious Disease"/>
            <person name="Wu L."/>
            <person name="Ma J."/>
        </authorList>
    </citation>
    <scope>NUCLEOTIDE SEQUENCE [LARGE SCALE GENOMIC DNA]</scope>
    <source>
        <strain evidence="2 3">JCM 4087</strain>
    </source>
</reference>